<dbReference type="GO" id="GO:0015562">
    <property type="term" value="F:efflux transmembrane transporter activity"/>
    <property type="evidence" value="ECO:0007669"/>
    <property type="project" value="TreeGrafter"/>
</dbReference>
<dbReference type="Gene3D" id="1.10.287.470">
    <property type="entry name" value="Helix hairpin bin"/>
    <property type="match status" value="1"/>
</dbReference>
<dbReference type="Pfam" id="PF25954">
    <property type="entry name" value="Beta-barrel_RND_2"/>
    <property type="match status" value="1"/>
</dbReference>
<protein>
    <submittedName>
        <fullName evidence="5">RND family efflux transporter MFP subunit</fullName>
    </submittedName>
</protein>
<evidence type="ECO:0000259" key="3">
    <source>
        <dbReference type="Pfam" id="PF25954"/>
    </source>
</evidence>
<organism evidence="5 6">
    <name type="scientific">Thalassotalea piscium</name>
    <dbReference type="NCBI Taxonomy" id="1230533"/>
    <lineage>
        <taxon>Bacteria</taxon>
        <taxon>Pseudomonadati</taxon>
        <taxon>Pseudomonadota</taxon>
        <taxon>Gammaproteobacteria</taxon>
        <taxon>Alteromonadales</taxon>
        <taxon>Colwelliaceae</taxon>
        <taxon>Thalassotalea</taxon>
    </lineage>
</organism>
<dbReference type="Proteomes" id="UP000537141">
    <property type="component" value="Unassembled WGS sequence"/>
</dbReference>
<evidence type="ECO:0000256" key="2">
    <source>
        <dbReference type="SAM" id="Coils"/>
    </source>
</evidence>
<accession>A0A7X0NEH7</accession>
<feature type="domain" description="CzcB-like barrel-sandwich hybrid" evidence="4">
    <location>
        <begin position="77"/>
        <end position="215"/>
    </location>
</feature>
<dbReference type="Gene3D" id="2.40.420.20">
    <property type="match status" value="1"/>
</dbReference>
<evidence type="ECO:0000256" key="1">
    <source>
        <dbReference type="ARBA" id="ARBA00009477"/>
    </source>
</evidence>
<dbReference type="NCBIfam" id="TIGR01730">
    <property type="entry name" value="RND_mfp"/>
    <property type="match status" value="1"/>
</dbReference>
<dbReference type="InterPro" id="IPR058647">
    <property type="entry name" value="BSH_CzcB-like"/>
</dbReference>
<comment type="similarity">
    <text evidence="1">Belongs to the membrane fusion protein (MFP) (TC 8.A.1) family.</text>
</comment>
<gene>
    <name evidence="5" type="ORF">HNQ55_000432</name>
</gene>
<dbReference type="SUPFAM" id="SSF111369">
    <property type="entry name" value="HlyD-like secretion proteins"/>
    <property type="match status" value="1"/>
</dbReference>
<dbReference type="Gene3D" id="2.40.50.100">
    <property type="match status" value="1"/>
</dbReference>
<dbReference type="AlphaFoldDB" id="A0A7X0NEH7"/>
<comment type="caution">
    <text evidence="5">The sequence shown here is derived from an EMBL/GenBank/DDBJ whole genome shotgun (WGS) entry which is preliminary data.</text>
</comment>
<dbReference type="PANTHER" id="PTHR30469:SF15">
    <property type="entry name" value="HLYD FAMILY OF SECRETION PROTEINS"/>
    <property type="match status" value="1"/>
</dbReference>
<dbReference type="InterPro" id="IPR058792">
    <property type="entry name" value="Beta-barrel_RND_2"/>
</dbReference>
<keyword evidence="6" id="KW-1185">Reference proteome</keyword>
<reference evidence="5 6" key="1">
    <citation type="submission" date="2020-08" db="EMBL/GenBank/DDBJ databases">
        <title>Genomic Encyclopedia of Type Strains, Phase IV (KMG-IV): sequencing the most valuable type-strain genomes for metagenomic binning, comparative biology and taxonomic classification.</title>
        <authorList>
            <person name="Goeker M."/>
        </authorList>
    </citation>
    <scope>NUCLEOTIDE SEQUENCE [LARGE SCALE GENOMIC DNA]</scope>
    <source>
        <strain evidence="5 6">DSM 26287</strain>
    </source>
</reference>
<proteinExistence type="inferred from homology"/>
<dbReference type="Gene3D" id="2.40.30.170">
    <property type="match status" value="1"/>
</dbReference>
<feature type="coiled-coil region" evidence="2">
    <location>
        <begin position="109"/>
        <end position="143"/>
    </location>
</feature>
<dbReference type="InterPro" id="IPR006143">
    <property type="entry name" value="RND_pump_MFP"/>
</dbReference>
<keyword evidence="2" id="KW-0175">Coiled coil</keyword>
<evidence type="ECO:0000313" key="6">
    <source>
        <dbReference type="Proteomes" id="UP000537141"/>
    </source>
</evidence>
<evidence type="ECO:0000259" key="4">
    <source>
        <dbReference type="Pfam" id="PF25973"/>
    </source>
</evidence>
<sequence length="360" mass="39226">MNTSLIKKSFIPVIAIVILLVMVAWLAGSFDDKIAPGLQSNNQTKSTVNISAPFLVAYSEQALYEPVSAGVEAKQATIISARILARIEQIHVRAGNSVKKGDVLVELERSDLDAQVAQAQERINGLKARHREADNNLTRANKLFESKLISATELDRSKAGFQSIEAELTAAKQGLEQAQSISAYATITSPIDGKVVNRFAEPGDTAQPGQKLLAVYNPVSLRVEANVREQLAISLKQGQTLTVEIPSINKTQQAQIEEIVPAANTGSRSFLVKASIAYNQELMPGMYARMLIPAKTEQVLLVPSSKIETVGQLNFIWIEENNELQRRFVRLGKTNTDDMTVVLSGLADGDKVISPPHSNK</sequence>
<name>A0A7X0NEH7_9GAMM</name>
<dbReference type="Pfam" id="PF25973">
    <property type="entry name" value="BSH_CzcB"/>
    <property type="match status" value="1"/>
</dbReference>
<feature type="domain" description="CusB-like beta-barrel" evidence="3">
    <location>
        <begin position="223"/>
        <end position="292"/>
    </location>
</feature>
<dbReference type="RefSeq" id="WP_184422038.1">
    <property type="nucleotide sequence ID" value="NZ_AP027362.1"/>
</dbReference>
<dbReference type="GO" id="GO:1990281">
    <property type="term" value="C:efflux pump complex"/>
    <property type="evidence" value="ECO:0007669"/>
    <property type="project" value="TreeGrafter"/>
</dbReference>
<evidence type="ECO:0000313" key="5">
    <source>
        <dbReference type="EMBL" id="MBB6541957.1"/>
    </source>
</evidence>
<dbReference type="EMBL" id="JACHHU010000002">
    <property type="protein sequence ID" value="MBB6541957.1"/>
    <property type="molecule type" value="Genomic_DNA"/>
</dbReference>
<dbReference type="PANTHER" id="PTHR30469">
    <property type="entry name" value="MULTIDRUG RESISTANCE PROTEIN MDTA"/>
    <property type="match status" value="1"/>
</dbReference>